<proteinExistence type="predicted"/>
<reference evidence="2 3" key="1">
    <citation type="submission" date="2020-07" db="EMBL/GenBank/DDBJ databases">
        <title>The yeast mating-type switching endonuclease HO is a domesticated member of an unorthodox homing genetic element family.</title>
        <authorList>
            <person name="Coughlan A.Y."/>
            <person name="Lombardi L."/>
            <person name="Braun-Galleani S."/>
            <person name="Martos A.R."/>
            <person name="Galeote V."/>
            <person name="Bigey F."/>
            <person name="Dequin S."/>
            <person name="Byrne K.P."/>
            <person name="Wolfe K.H."/>
        </authorList>
    </citation>
    <scope>NUCLEOTIDE SEQUENCE [LARGE SCALE GENOMIC DNA]</scope>
    <source>
        <strain evidence="2 3">NRRL Y-6702</strain>
    </source>
</reference>
<accession>A0A7H9B602</accession>
<evidence type="ECO:0000313" key="2">
    <source>
        <dbReference type="EMBL" id="QLG73409.1"/>
    </source>
</evidence>
<evidence type="ECO:0000256" key="1">
    <source>
        <dbReference type="SAM" id="Coils"/>
    </source>
</evidence>
<dbReference type="KEGG" id="zmk:HG535_0E04930"/>
<dbReference type="EMBL" id="CP058608">
    <property type="protein sequence ID" value="QLG73409.1"/>
    <property type="molecule type" value="Genomic_DNA"/>
</dbReference>
<dbReference type="OrthoDB" id="4034212at2759"/>
<dbReference type="GeneID" id="59237151"/>
<gene>
    <name evidence="2" type="ORF">HG535_0E04930</name>
</gene>
<protein>
    <recommendedName>
        <fullName evidence="4">MIT domain-containing protein</fullName>
    </recommendedName>
</protein>
<evidence type="ECO:0000313" key="3">
    <source>
        <dbReference type="Proteomes" id="UP000509704"/>
    </source>
</evidence>
<dbReference type="Proteomes" id="UP000509704">
    <property type="component" value="Chromosome 5"/>
</dbReference>
<dbReference type="AlphaFoldDB" id="A0A7H9B602"/>
<keyword evidence="1" id="KW-0175">Coiled coil</keyword>
<organism evidence="2 3">
    <name type="scientific">Zygotorulaspora mrakii</name>
    <name type="common">Zygosaccharomyces mrakii</name>
    <dbReference type="NCBI Taxonomy" id="42260"/>
    <lineage>
        <taxon>Eukaryota</taxon>
        <taxon>Fungi</taxon>
        <taxon>Dikarya</taxon>
        <taxon>Ascomycota</taxon>
        <taxon>Saccharomycotina</taxon>
        <taxon>Saccharomycetes</taxon>
        <taxon>Saccharomycetales</taxon>
        <taxon>Saccharomycetaceae</taxon>
        <taxon>Zygotorulaspora</taxon>
    </lineage>
</organism>
<feature type="coiled-coil region" evidence="1">
    <location>
        <begin position="180"/>
        <end position="207"/>
    </location>
</feature>
<dbReference type="RefSeq" id="XP_037145136.1">
    <property type="nucleotide sequence ID" value="XM_037289241.1"/>
</dbReference>
<name>A0A7H9B602_ZYGMR</name>
<evidence type="ECO:0008006" key="4">
    <source>
        <dbReference type="Google" id="ProtNLM"/>
    </source>
</evidence>
<sequence length="225" mass="25727">MKKLAEVYSNIDGAEQQSRKGDYLGAIKEYKKALDILDRSGKSSEEQDVGLSHEVTRALDLLQDDIQAKIRELESLVEVQRPEESKNSSTVGSLWNASSMSNQTVVKTRTLEGSLNGTMGLMMDPLLVSLINKLQVNFINAVSEELKRTESHDIQSIESQVKQQIGRFKKELGMYEQKKIKEYNLRLDQAIKENKKLSNQIVKLRERWDSLVESAKQRRNKKQDD</sequence>
<keyword evidence="3" id="KW-1185">Reference proteome</keyword>